<evidence type="ECO:0000313" key="3">
    <source>
        <dbReference type="Proteomes" id="UP000215914"/>
    </source>
</evidence>
<keyword evidence="1" id="KW-0472">Membrane</keyword>
<organism evidence="2 3">
    <name type="scientific">Helianthus annuus</name>
    <name type="common">Common sunflower</name>
    <dbReference type="NCBI Taxonomy" id="4232"/>
    <lineage>
        <taxon>Eukaryota</taxon>
        <taxon>Viridiplantae</taxon>
        <taxon>Streptophyta</taxon>
        <taxon>Embryophyta</taxon>
        <taxon>Tracheophyta</taxon>
        <taxon>Spermatophyta</taxon>
        <taxon>Magnoliopsida</taxon>
        <taxon>eudicotyledons</taxon>
        <taxon>Gunneridae</taxon>
        <taxon>Pentapetalae</taxon>
        <taxon>asterids</taxon>
        <taxon>campanulids</taxon>
        <taxon>Asterales</taxon>
        <taxon>Asteraceae</taxon>
        <taxon>Asteroideae</taxon>
        <taxon>Heliantheae alliance</taxon>
        <taxon>Heliantheae</taxon>
        <taxon>Helianthus</taxon>
    </lineage>
</organism>
<feature type="transmembrane region" description="Helical" evidence="1">
    <location>
        <begin position="55"/>
        <end position="76"/>
    </location>
</feature>
<feature type="transmembrane region" description="Helical" evidence="1">
    <location>
        <begin position="16"/>
        <end position="35"/>
    </location>
</feature>
<accession>A0A251RU71</accession>
<dbReference type="EMBL" id="CM007906">
    <property type="protein sequence ID" value="OTF87790.1"/>
    <property type="molecule type" value="Genomic_DNA"/>
</dbReference>
<dbReference type="Proteomes" id="UP000215914">
    <property type="component" value="Chromosome 17"/>
</dbReference>
<keyword evidence="3" id="KW-1185">Reference proteome</keyword>
<evidence type="ECO:0000313" key="2">
    <source>
        <dbReference type="EMBL" id="OTF87790.1"/>
    </source>
</evidence>
<keyword evidence="1" id="KW-0812">Transmembrane</keyword>
<dbReference type="AlphaFoldDB" id="A0A251RU71"/>
<gene>
    <name evidence="2" type="ORF">HannXRQ_Chr17g0565771</name>
</gene>
<reference evidence="3" key="1">
    <citation type="journal article" date="2017" name="Nature">
        <title>The sunflower genome provides insights into oil metabolism, flowering and Asterid evolution.</title>
        <authorList>
            <person name="Badouin H."/>
            <person name="Gouzy J."/>
            <person name="Grassa C.J."/>
            <person name="Murat F."/>
            <person name="Staton S.E."/>
            <person name="Cottret L."/>
            <person name="Lelandais-Briere C."/>
            <person name="Owens G.L."/>
            <person name="Carrere S."/>
            <person name="Mayjonade B."/>
            <person name="Legrand L."/>
            <person name="Gill N."/>
            <person name="Kane N.C."/>
            <person name="Bowers J.E."/>
            <person name="Hubner S."/>
            <person name="Bellec A."/>
            <person name="Berard A."/>
            <person name="Berges H."/>
            <person name="Blanchet N."/>
            <person name="Boniface M.C."/>
            <person name="Brunel D."/>
            <person name="Catrice O."/>
            <person name="Chaidir N."/>
            <person name="Claudel C."/>
            <person name="Donnadieu C."/>
            <person name="Faraut T."/>
            <person name="Fievet G."/>
            <person name="Helmstetter N."/>
            <person name="King M."/>
            <person name="Knapp S.J."/>
            <person name="Lai Z."/>
            <person name="Le Paslier M.C."/>
            <person name="Lippi Y."/>
            <person name="Lorenzon L."/>
            <person name="Mandel J.R."/>
            <person name="Marage G."/>
            <person name="Marchand G."/>
            <person name="Marquand E."/>
            <person name="Bret-Mestries E."/>
            <person name="Morien E."/>
            <person name="Nambeesan S."/>
            <person name="Nguyen T."/>
            <person name="Pegot-Espagnet P."/>
            <person name="Pouilly N."/>
            <person name="Raftis F."/>
            <person name="Sallet E."/>
            <person name="Schiex T."/>
            <person name="Thomas J."/>
            <person name="Vandecasteele C."/>
            <person name="Vares D."/>
            <person name="Vear F."/>
            <person name="Vautrin S."/>
            <person name="Crespi M."/>
            <person name="Mangin B."/>
            <person name="Burke J.M."/>
            <person name="Salse J."/>
            <person name="Munos S."/>
            <person name="Vincourt P."/>
            <person name="Rieseberg L.H."/>
            <person name="Langlade N.B."/>
        </authorList>
    </citation>
    <scope>NUCLEOTIDE SEQUENCE [LARGE SCALE GENOMIC DNA]</scope>
    <source>
        <strain evidence="3">cv. SF193</strain>
    </source>
</reference>
<sequence>MSPTLYGLRRLQTGSLFFLIPTILCLCLLGVKVAHNGSNPCLTLEVQYQTEHTKVVRYLVFGNLLSEVAGVVMGRLKGFMRLIS</sequence>
<evidence type="ECO:0000256" key="1">
    <source>
        <dbReference type="SAM" id="Phobius"/>
    </source>
</evidence>
<name>A0A251RU71_HELAN</name>
<dbReference type="InParanoid" id="A0A251RU71"/>
<proteinExistence type="predicted"/>
<protein>
    <submittedName>
        <fullName evidence="2">Uncharacterized protein</fullName>
    </submittedName>
</protein>
<keyword evidence="1" id="KW-1133">Transmembrane helix</keyword>